<proteinExistence type="predicted"/>
<comment type="caution">
    <text evidence="1">The sequence shown here is derived from an EMBL/GenBank/DDBJ whole genome shotgun (WGS) entry which is preliminary data.</text>
</comment>
<sequence length="165" mass="18362">MIFFCNLPALPWHVTNMISVTYRRYLPWSQNQSTMKRLLPLLLVLFSCSAKHAGPKEVTARFFEALAKEQFAEARQYATAESASLLNLMSEAAKQKKDSAAHPPKNDPFEVTNVVITGETATAQVVPSDKTATLTVHLKKENGDWKVAFDKNSILPMIMDAAPKP</sequence>
<dbReference type="Proteomes" id="UP000261284">
    <property type="component" value="Unassembled WGS sequence"/>
</dbReference>
<accession>A0A3E1NIK4</accession>
<name>A0A3E1NIK4_9BACT</name>
<organism evidence="1 2">
    <name type="scientific">Deminuibacter soli</name>
    <dbReference type="NCBI Taxonomy" id="2291815"/>
    <lineage>
        <taxon>Bacteria</taxon>
        <taxon>Pseudomonadati</taxon>
        <taxon>Bacteroidota</taxon>
        <taxon>Chitinophagia</taxon>
        <taxon>Chitinophagales</taxon>
        <taxon>Chitinophagaceae</taxon>
        <taxon>Deminuibacter</taxon>
    </lineage>
</organism>
<dbReference type="AlphaFoldDB" id="A0A3E1NIK4"/>
<dbReference type="EMBL" id="QTJU01000004">
    <property type="protein sequence ID" value="RFM27711.1"/>
    <property type="molecule type" value="Genomic_DNA"/>
</dbReference>
<dbReference type="Gene3D" id="3.10.450.50">
    <property type="match status" value="1"/>
</dbReference>
<keyword evidence="2" id="KW-1185">Reference proteome</keyword>
<evidence type="ECO:0000313" key="1">
    <source>
        <dbReference type="EMBL" id="RFM27711.1"/>
    </source>
</evidence>
<evidence type="ECO:0000313" key="2">
    <source>
        <dbReference type="Proteomes" id="UP000261284"/>
    </source>
</evidence>
<gene>
    <name evidence="1" type="ORF">DXN05_13470</name>
</gene>
<reference evidence="1 2" key="1">
    <citation type="submission" date="2018-08" db="EMBL/GenBank/DDBJ databases">
        <title>Chitinophagaceae sp. K23C18032701, a novel bacterium isolated from forest soil.</title>
        <authorList>
            <person name="Wang C."/>
        </authorList>
    </citation>
    <scope>NUCLEOTIDE SEQUENCE [LARGE SCALE GENOMIC DNA]</scope>
    <source>
        <strain evidence="1 2">K23C18032701</strain>
    </source>
</reference>
<protein>
    <submittedName>
        <fullName evidence="1">DUF4878 domain-containing protein</fullName>
    </submittedName>
</protein>